<feature type="transmembrane region" description="Helical" evidence="1">
    <location>
        <begin position="94"/>
        <end position="116"/>
    </location>
</feature>
<feature type="transmembrane region" description="Helical" evidence="1">
    <location>
        <begin position="26"/>
        <end position="47"/>
    </location>
</feature>
<evidence type="ECO:0000313" key="2">
    <source>
        <dbReference type="EMBL" id="MBP1993256.1"/>
    </source>
</evidence>
<name>A0ABS4J1X7_9BACL</name>
<dbReference type="PANTHER" id="PTHR35335:SF1">
    <property type="entry name" value="UPF0716 PROTEIN FXSA"/>
    <property type="match status" value="1"/>
</dbReference>
<dbReference type="NCBIfam" id="NF008528">
    <property type="entry name" value="PRK11463.1-2"/>
    <property type="match status" value="1"/>
</dbReference>
<dbReference type="RefSeq" id="WP_209974961.1">
    <property type="nucleotide sequence ID" value="NZ_JAGGLB010000018.1"/>
</dbReference>
<evidence type="ECO:0000256" key="1">
    <source>
        <dbReference type="SAM" id="Phobius"/>
    </source>
</evidence>
<keyword evidence="3" id="KW-1185">Reference proteome</keyword>
<accession>A0ABS4J1X7</accession>
<evidence type="ECO:0000313" key="3">
    <source>
        <dbReference type="Proteomes" id="UP001519287"/>
    </source>
</evidence>
<keyword evidence="1" id="KW-0472">Membrane</keyword>
<dbReference type="EMBL" id="JAGGLB010000018">
    <property type="protein sequence ID" value="MBP1993256.1"/>
    <property type="molecule type" value="Genomic_DNA"/>
</dbReference>
<proteinExistence type="predicted"/>
<dbReference type="InterPro" id="IPR007313">
    <property type="entry name" value="FxsA"/>
</dbReference>
<reference evidence="2 3" key="1">
    <citation type="submission" date="2021-03" db="EMBL/GenBank/DDBJ databases">
        <title>Genomic Encyclopedia of Type Strains, Phase IV (KMG-IV): sequencing the most valuable type-strain genomes for metagenomic binning, comparative biology and taxonomic classification.</title>
        <authorList>
            <person name="Goeker M."/>
        </authorList>
    </citation>
    <scope>NUCLEOTIDE SEQUENCE [LARGE SCALE GENOMIC DNA]</scope>
    <source>
        <strain evidence="2 3">DSM 26048</strain>
    </source>
</reference>
<comment type="caution">
    <text evidence="2">The sequence shown here is derived from an EMBL/GenBank/DDBJ whole genome shotgun (WGS) entry which is preliminary data.</text>
</comment>
<gene>
    <name evidence="2" type="ORF">J2Z66_004877</name>
</gene>
<protein>
    <submittedName>
        <fullName evidence="2">UPF0716 protein FxsA</fullName>
    </submittedName>
</protein>
<dbReference type="Proteomes" id="UP001519287">
    <property type="component" value="Unassembled WGS sequence"/>
</dbReference>
<organism evidence="2 3">
    <name type="scientific">Paenibacillus eucommiae</name>
    <dbReference type="NCBI Taxonomy" id="1355755"/>
    <lineage>
        <taxon>Bacteria</taxon>
        <taxon>Bacillati</taxon>
        <taxon>Bacillota</taxon>
        <taxon>Bacilli</taxon>
        <taxon>Bacillales</taxon>
        <taxon>Paenibacillaceae</taxon>
        <taxon>Paenibacillus</taxon>
    </lineage>
</organism>
<keyword evidence="1" id="KW-0812">Transmembrane</keyword>
<feature type="transmembrane region" description="Helical" evidence="1">
    <location>
        <begin position="68"/>
        <end position="88"/>
    </location>
</feature>
<sequence>MFRVLLAALIIVPALDIVGIIVLGRYIGGWATFGFLLLTGFLGIYLARREARKVMDYARFQLSKGQMPTASLLDGACVFVGGILLVLPGLITDILGFLLIFPYTRPIFKALLLLILQRQIARGRFSLFFRK</sequence>
<keyword evidence="1" id="KW-1133">Transmembrane helix</keyword>
<dbReference type="PANTHER" id="PTHR35335">
    <property type="entry name" value="UPF0716 PROTEIN FXSA"/>
    <property type="match status" value="1"/>
</dbReference>
<dbReference type="Pfam" id="PF04186">
    <property type="entry name" value="FxsA"/>
    <property type="match status" value="1"/>
</dbReference>